<keyword evidence="2" id="KW-1185">Reference proteome</keyword>
<sequence length="322" mass="35644">MAELMLVLNYLAFATVAVAQYGFHYGRGGHFPKGNPSPPQLPSLTKTAMCVRRLRTFTCRRKISLKIGKVPTSIFKKHKPQYQPKPNEIPDSSKKPTSTPNPNPYPNNPFLPKNPNEIPDSSKKPTPTPNPYPNNPFLPKKPIYNDQPNTKQPTPKKPIYDQGKEDTDDNSCHKGNFTTKANFQILMNSQADRNVIPAGQCTEWVDGRYYELTGQHITFSGMASDWAKQAYMQGNIWDVSSVPKVPSIVVMSKGAQGASLSTGHVAIVESASESSICTSNWNSPHLGKTTYKVIQPGNGIYFLTLKPGAKIENSLKPHISVY</sequence>
<organism evidence="1 2">
    <name type="scientific">Entomophthora muscae</name>
    <dbReference type="NCBI Taxonomy" id="34485"/>
    <lineage>
        <taxon>Eukaryota</taxon>
        <taxon>Fungi</taxon>
        <taxon>Fungi incertae sedis</taxon>
        <taxon>Zoopagomycota</taxon>
        <taxon>Entomophthoromycotina</taxon>
        <taxon>Entomophthoromycetes</taxon>
        <taxon>Entomophthorales</taxon>
        <taxon>Entomophthoraceae</taxon>
        <taxon>Entomophthora</taxon>
    </lineage>
</organism>
<gene>
    <name evidence="1" type="ORF">DSO57_1030563</name>
</gene>
<evidence type="ECO:0000313" key="1">
    <source>
        <dbReference type="EMBL" id="KAJ9072108.1"/>
    </source>
</evidence>
<name>A0ACC2TC24_9FUNG</name>
<proteinExistence type="predicted"/>
<dbReference type="EMBL" id="QTSX02003051">
    <property type="protein sequence ID" value="KAJ9072108.1"/>
    <property type="molecule type" value="Genomic_DNA"/>
</dbReference>
<dbReference type="Proteomes" id="UP001165960">
    <property type="component" value="Unassembled WGS sequence"/>
</dbReference>
<evidence type="ECO:0000313" key="2">
    <source>
        <dbReference type="Proteomes" id="UP001165960"/>
    </source>
</evidence>
<accession>A0ACC2TC24</accession>
<reference evidence="1" key="1">
    <citation type="submission" date="2022-04" db="EMBL/GenBank/DDBJ databases">
        <title>Genome of the entomopathogenic fungus Entomophthora muscae.</title>
        <authorList>
            <person name="Elya C."/>
            <person name="Lovett B.R."/>
            <person name="Lee E."/>
            <person name="Macias A.M."/>
            <person name="Hajek A.E."/>
            <person name="De Bivort B.L."/>
            <person name="Kasson M.T."/>
            <person name="De Fine Licht H.H."/>
            <person name="Stajich J.E."/>
        </authorList>
    </citation>
    <scope>NUCLEOTIDE SEQUENCE</scope>
    <source>
        <strain evidence="1">Berkeley</strain>
    </source>
</reference>
<protein>
    <submittedName>
        <fullName evidence="1">Uncharacterized protein</fullName>
    </submittedName>
</protein>
<comment type="caution">
    <text evidence="1">The sequence shown here is derived from an EMBL/GenBank/DDBJ whole genome shotgun (WGS) entry which is preliminary data.</text>
</comment>